<geneLocation type="plasmid" evidence="2 3">
    <name>unnamed1</name>
</geneLocation>
<protein>
    <recommendedName>
        <fullName evidence="4">TraD/TraG TraM recognition site domain-containing protein</fullName>
    </recommendedName>
</protein>
<sequence length="298" mass="31413">MRGGGAGASAPGLPDAPALAPVNPLEEPMKELVEWGRETLPELLPYATDPLYIGIGAAAILGTLAAGTIGTNLALAHGARALNGLGHKLDRRPGVIAVGRRVDGGRVTRAAKPLVSLSFADRCMHVQIVAPTRQGKTSLILPWIEQDLRHHHTVIVIQTGGDLGSRALALADALGGRCTTSTRRSGHREVEPLVGAGSTPSDLAEQATATLEAISASNNVYYEKTNTVILRKLVLAAHAYARANGVEPDLAIIWRWLESDERLMEDLHVQANGAAPSPPSWRPWTKGRAAGSKTSTCA</sequence>
<organism evidence="2 3">
    <name type="scientific">Rubrobacter marinus</name>
    <dbReference type="NCBI Taxonomy" id="2653852"/>
    <lineage>
        <taxon>Bacteria</taxon>
        <taxon>Bacillati</taxon>
        <taxon>Actinomycetota</taxon>
        <taxon>Rubrobacteria</taxon>
        <taxon>Rubrobacterales</taxon>
        <taxon>Rubrobacteraceae</taxon>
        <taxon>Rubrobacter</taxon>
    </lineage>
</organism>
<proteinExistence type="predicted"/>
<evidence type="ECO:0000256" key="1">
    <source>
        <dbReference type="SAM" id="MobiDB-lite"/>
    </source>
</evidence>
<dbReference type="Proteomes" id="UP000502706">
    <property type="component" value="Plasmid unnamed1"/>
</dbReference>
<evidence type="ECO:0000313" key="2">
    <source>
        <dbReference type="EMBL" id="QIN80948.1"/>
    </source>
</evidence>
<dbReference type="RefSeq" id="WP_166398662.1">
    <property type="nucleotide sequence ID" value="NZ_CP045122.1"/>
</dbReference>
<dbReference type="SUPFAM" id="SSF52540">
    <property type="entry name" value="P-loop containing nucleoside triphosphate hydrolases"/>
    <property type="match status" value="1"/>
</dbReference>
<evidence type="ECO:0008006" key="4">
    <source>
        <dbReference type="Google" id="ProtNLM"/>
    </source>
</evidence>
<evidence type="ECO:0000313" key="3">
    <source>
        <dbReference type="Proteomes" id="UP000502706"/>
    </source>
</evidence>
<feature type="compositionally biased region" description="Low complexity" evidence="1">
    <location>
        <begin position="8"/>
        <end position="21"/>
    </location>
</feature>
<dbReference type="InterPro" id="IPR027417">
    <property type="entry name" value="P-loop_NTPase"/>
</dbReference>
<accession>A0A6G8Q3C5</accession>
<dbReference type="AlphaFoldDB" id="A0A6G8Q3C5"/>
<keyword evidence="2" id="KW-0614">Plasmid</keyword>
<feature type="region of interest" description="Disordered" evidence="1">
    <location>
        <begin position="272"/>
        <end position="298"/>
    </location>
</feature>
<dbReference type="EMBL" id="CP045122">
    <property type="protein sequence ID" value="QIN80948.1"/>
    <property type="molecule type" value="Genomic_DNA"/>
</dbReference>
<dbReference type="KEGG" id="rmar:GBA65_21035"/>
<feature type="region of interest" description="Disordered" evidence="1">
    <location>
        <begin position="1"/>
        <end position="21"/>
    </location>
</feature>
<name>A0A6G8Q3C5_9ACTN</name>
<dbReference type="Gene3D" id="3.40.50.300">
    <property type="entry name" value="P-loop containing nucleotide triphosphate hydrolases"/>
    <property type="match status" value="1"/>
</dbReference>
<reference evidence="2 3" key="1">
    <citation type="submission" date="2019-10" db="EMBL/GenBank/DDBJ databases">
        <title>Rubrobacter sp nov SCSIO 52915 isolated from a deep-sea sediment in the South China Sea.</title>
        <authorList>
            <person name="Chen R.W."/>
        </authorList>
    </citation>
    <scope>NUCLEOTIDE SEQUENCE [LARGE SCALE GENOMIC DNA]</scope>
    <source>
        <strain evidence="2 3">SCSIO 52915</strain>
        <plasmid evidence="2 3">unnamed1</plasmid>
    </source>
</reference>
<keyword evidence="3" id="KW-1185">Reference proteome</keyword>
<gene>
    <name evidence="2" type="ORF">GBA65_21035</name>
</gene>